<accession>W4JWE2</accession>
<dbReference type="AlphaFoldDB" id="W4JWE2"/>
<protein>
    <submittedName>
        <fullName evidence="1">Uncharacterized protein</fullName>
    </submittedName>
</protein>
<keyword evidence="2" id="KW-1185">Reference proteome</keyword>
<dbReference type="InParanoid" id="W4JWE2"/>
<sequence length="230" mass="26311">MATETSSTLLSPEAFLKVYIPPRCPSVNSPIVSLRPKSDRPDSQQLCLWKWPARHAQGHDKLDKLFRRYRYHTIPDDSPSIRMDSGFDVKYIEPTIQLINNEFLTDEAPSLRCEIDSINLGYGMARVVSDDCPRIPPTIEDSTASSNKCRLIVLFIDPAIEIDWHIFEPMGKKTSLPPDNIARLFFDHLISECNRVGSPYGMLTDERHMSILYFPPDGPPDPYRLLDLDY</sequence>
<dbReference type="RefSeq" id="XP_009550744.1">
    <property type="nucleotide sequence ID" value="XM_009552449.1"/>
</dbReference>
<feature type="non-terminal residue" evidence="1">
    <location>
        <position position="230"/>
    </location>
</feature>
<dbReference type="GeneID" id="20677884"/>
<organism evidence="1 2">
    <name type="scientific">Heterobasidion irregulare (strain TC 32-1)</name>
    <dbReference type="NCBI Taxonomy" id="747525"/>
    <lineage>
        <taxon>Eukaryota</taxon>
        <taxon>Fungi</taxon>
        <taxon>Dikarya</taxon>
        <taxon>Basidiomycota</taxon>
        <taxon>Agaricomycotina</taxon>
        <taxon>Agaricomycetes</taxon>
        <taxon>Russulales</taxon>
        <taxon>Bondarzewiaceae</taxon>
        <taxon>Heterobasidion</taxon>
        <taxon>Heterobasidion annosum species complex</taxon>
    </lineage>
</organism>
<dbReference type="Proteomes" id="UP000030671">
    <property type="component" value="Unassembled WGS sequence"/>
</dbReference>
<evidence type="ECO:0000313" key="1">
    <source>
        <dbReference type="EMBL" id="ETW77206.1"/>
    </source>
</evidence>
<dbReference type="EMBL" id="KI925463">
    <property type="protein sequence ID" value="ETW77206.1"/>
    <property type="molecule type" value="Genomic_DNA"/>
</dbReference>
<name>W4JWE2_HETIT</name>
<gene>
    <name evidence="1" type="ORF">HETIRDRAFT_479787</name>
</gene>
<proteinExistence type="predicted"/>
<dbReference type="HOGENOM" id="CLU_1207302_0_0_1"/>
<evidence type="ECO:0000313" key="2">
    <source>
        <dbReference type="Proteomes" id="UP000030671"/>
    </source>
</evidence>
<dbReference type="KEGG" id="hir:HETIRDRAFT_479787"/>
<reference evidence="1 2" key="1">
    <citation type="journal article" date="2012" name="New Phytol.">
        <title>Insight into trade-off between wood decay and parasitism from the genome of a fungal forest pathogen.</title>
        <authorList>
            <person name="Olson A."/>
            <person name="Aerts A."/>
            <person name="Asiegbu F."/>
            <person name="Belbahri L."/>
            <person name="Bouzid O."/>
            <person name="Broberg A."/>
            <person name="Canback B."/>
            <person name="Coutinho P.M."/>
            <person name="Cullen D."/>
            <person name="Dalman K."/>
            <person name="Deflorio G."/>
            <person name="van Diepen L.T."/>
            <person name="Dunand C."/>
            <person name="Duplessis S."/>
            <person name="Durling M."/>
            <person name="Gonthier P."/>
            <person name="Grimwood J."/>
            <person name="Fossdal C.G."/>
            <person name="Hansson D."/>
            <person name="Henrissat B."/>
            <person name="Hietala A."/>
            <person name="Himmelstrand K."/>
            <person name="Hoffmeister D."/>
            <person name="Hogberg N."/>
            <person name="James T.Y."/>
            <person name="Karlsson M."/>
            <person name="Kohler A."/>
            <person name="Kues U."/>
            <person name="Lee Y.H."/>
            <person name="Lin Y.C."/>
            <person name="Lind M."/>
            <person name="Lindquist E."/>
            <person name="Lombard V."/>
            <person name="Lucas S."/>
            <person name="Lunden K."/>
            <person name="Morin E."/>
            <person name="Murat C."/>
            <person name="Park J."/>
            <person name="Raffaello T."/>
            <person name="Rouze P."/>
            <person name="Salamov A."/>
            <person name="Schmutz J."/>
            <person name="Solheim H."/>
            <person name="Stahlberg J."/>
            <person name="Velez H."/>
            <person name="de Vries R.P."/>
            <person name="Wiebenga A."/>
            <person name="Woodward S."/>
            <person name="Yakovlev I."/>
            <person name="Garbelotto M."/>
            <person name="Martin F."/>
            <person name="Grigoriev I.V."/>
            <person name="Stenlid J."/>
        </authorList>
    </citation>
    <scope>NUCLEOTIDE SEQUENCE [LARGE SCALE GENOMIC DNA]</scope>
    <source>
        <strain evidence="1 2">TC 32-1</strain>
    </source>
</reference>